<organism evidence="3 4">
    <name type="scientific">Cordylochernes scorpioides</name>
    <dbReference type="NCBI Taxonomy" id="51811"/>
    <lineage>
        <taxon>Eukaryota</taxon>
        <taxon>Metazoa</taxon>
        <taxon>Ecdysozoa</taxon>
        <taxon>Arthropoda</taxon>
        <taxon>Chelicerata</taxon>
        <taxon>Arachnida</taxon>
        <taxon>Pseudoscorpiones</taxon>
        <taxon>Cheliferoidea</taxon>
        <taxon>Chernetidae</taxon>
        <taxon>Cordylochernes</taxon>
    </lineage>
</organism>
<dbReference type="Pfam" id="PF01359">
    <property type="entry name" value="Transposase_1"/>
    <property type="match status" value="1"/>
</dbReference>
<sequence length="210" mass="23826">MRRVAAKFVPKLLNCDQKPHRMNIANEMLDSVRDDPNLLQRVITGDEAGVVHHEFLPQGRTVNKEYYLQVMRNLREAIRQKCPDFQLEAAFIFANIASDGDFKYNATIVKLDILALICLYDIVENPPVSGKYAALKEWILQRFGRSRQVRTAQVSETKPIADQRPSIILVELSKTPPSQHGGPCTPNSNSLQHLEQTAFPRDMNITTTAR</sequence>
<evidence type="ECO:0000313" key="3">
    <source>
        <dbReference type="EMBL" id="UYV72191.1"/>
    </source>
</evidence>
<feature type="compositionally biased region" description="Polar residues" evidence="1">
    <location>
        <begin position="185"/>
        <end position="195"/>
    </location>
</feature>
<dbReference type="Pfam" id="PF23055">
    <property type="entry name" value="DUF7041"/>
    <property type="match status" value="1"/>
</dbReference>
<evidence type="ECO:0000259" key="2">
    <source>
        <dbReference type="Pfam" id="PF23055"/>
    </source>
</evidence>
<dbReference type="InterPro" id="IPR036397">
    <property type="entry name" value="RNaseH_sf"/>
</dbReference>
<feature type="region of interest" description="Disordered" evidence="1">
    <location>
        <begin position="175"/>
        <end position="210"/>
    </location>
</feature>
<dbReference type="Gene3D" id="3.30.420.10">
    <property type="entry name" value="Ribonuclease H-like superfamily/Ribonuclease H"/>
    <property type="match status" value="1"/>
</dbReference>
<dbReference type="InterPro" id="IPR001888">
    <property type="entry name" value="Transposase_1"/>
</dbReference>
<keyword evidence="4" id="KW-1185">Reference proteome</keyword>
<protein>
    <recommendedName>
        <fullName evidence="2">DUF7041 domain-containing protein</fullName>
    </recommendedName>
</protein>
<reference evidence="3 4" key="1">
    <citation type="submission" date="2022-01" db="EMBL/GenBank/DDBJ databases">
        <title>A chromosomal length assembly of Cordylochernes scorpioides.</title>
        <authorList>
            <person name="Zeh D."/>
            <person name="Zeh J."/>
        </authorList>
    </citation>
    <scope>NUCLEOTIDE SEQUENCE [LARGE SCALE GENOMIC DNA]</scope>
    <source>
        <strain evidence="3">IN4F17</strain>
        <tissue evidence="3">Whole Body</tissue>
    </source>
</reference>
<gene>
    <name evidence="3" type="ORF">LAZ67_9002139</name>
</gene>
<dbReference type="InterPro" id="IPR055469">
    <property type="entry name" value="DUF7041"/>
</dbReference>
<name>A0ABY6KTK1_9ARAC</name>
<dbReference type="EMBL" id="CP092871">
    <property type="protein sequence ID" value="UYV72191.1"/>
    <property type="molecule type" value="Genomic_DNA"/>
</dbReference>
<dbReference type="Proteomes" id="UP001235939">
    <property type="component" value="Chromosome 09"/>
</dbReference>
<evidence type="ECO:0000256" key="1">
    <source>
        <dbReference type="SAM" id="MobiDB-lite"/>
    </source>
</evidence>
<feature type="domain" description="DUF7041" evidence="2">
    <location>
        <begin position="86"/>
        <end position="154"/>
    </location>
</feature>
<evidence type="ECO:0000313" key="4">
    <source>
        <dbReference type="Proteomes" id="UP001235939"/>
    </source>
</evidence>
<proteinExistence type="predicted"/>
<accession>A0ABY6KTK1</accession>